<keyword evidence="3" id="KW-1185">Reference proteome</keyword>
<reference evidence="2 3" key="1">
    <citation type="submission" date="2019-02" db="EMBL/GenBank/DDBJ databases">
        <authorList>
            <person name="Fomenkov A."/>
            <person name="Dubinina G."/>
            <person name="Grabovich M."/>
            <person name="Vincze T."/>
            <person name="Roberts R.J."/>
        </authorList>
    </citation>
    <scope>NUCLEOTIDE SEQUENCE [LARGE SCALE GENOMIC DNA]</scope>
    <source>
        <strain evidence="2 3">P</strain>
    </source>
</reference>
<sequence length="89" mass="9942">MLLSDIRKFIHSVGEVTITDLTIKFNLDRDELETPLNILIQKGYIKKDKPLVNIGGGSKCSGCPMGCKPKEAESCSPLPNFTIYKWVKD</sequence>
<name>A0A5C1Q9W0_9SPIO</name>
<dbReference type="InterPro" id="IPR036390">
    <property type="entry name" value="WH_DNA-bd_sf"/>
</dbReference>
<feature type="domain" description="Transcriptional regulator HTH-type FeoC" evidence="1">
    <location>
        <begin position="3"/>
        <end position="64"/>
    </location>
</feature>
<dbReference type="InterPro" id="IPR015102">
    <property type="entry name" value="Tscrpt_reg_HTH_FeoC"/>
</dbReference>
<reference evidence="2 3" key="2">
    <citation type="submission" date="2019-09" db="EMBL/GenBank/DDBJ databases">
        <title>Complete Genome Sequence and Methylome Analysis of free living Spirochaetas.</title>
        <authorList>
            <person name="Leshcheva N."/>
            <person name="Mikheeva N."/>
        </authorList>
    </citation>
    <scope>NUCLEOTIDE SEQUENCE [LARGE SCALE GENOMIC DNA]</scope>
    <source>
        <strain evidence="2 3">P</strain>
    </source>
</reference>
<dbReference type="Pfam" id="PF09012">
    <property type="entry name" value="FeoC"/>
    <property type="match status" value="1"/>
</dbReference>
<dbReference type="KEGG" id="sper:EW093_05235"/>
<evidence type="ECO:0000313" key="3">
    <source>
        <dbReference type="Proteomes" id="UP000323824"/>
    </source>
</evidence>
<protein>
    <recommendedName>
        <fullName evidence="1">Transcriptional regulator HTH-type FeoC domain-containing protein</fullName>
    </recommendedName>
</protein>
<dbReference type="AlphaFoldDB" id="A0A5C1Q9W0"/>
<accession>A0A5C1Q9W0</accession>
<evidence type="ECO:0000259" key="1">
    <source>
        <dbReference type="Pfam" id="PF09012"/>
    </source>
</evidence>
<proteinExistence type="predicted"/>
<evidence type="ECO:0000313" key="2">
    <source>
        <dbReference type="EMBL" id="QEN04128.1"/>
    </source>
</evidence>
<gene>
    <name evidence="2" type="ORF">EW093_05235</name>
</gene>
<organism evidence="2 3">
    <name type="scientific">Thiospirochaeta perfilievii</name>
    <dbReference type="NCBI Taxonomy" id="252967"/>
    <lineage>
        <taxon>Bacteria</taxon>
        <taxon>Pseudomonadati</taxon>
        <taxon>Spirochaetota</taxon>
        <taxon>Spirochaetia</taxon>
        <taxon>Spirochaetales</taxon>
        <taxon>Spirochaetaceae</taxon>
        <taxon>Thiospirochaeta</taxon>
    </lineage>
</organism>
<dbReference type="Proteomes" id="UP000323824">
    <property type="component" value="Chromosome"/>
</dbReference>
<dbReference type="EMBL" id="CP035807">
    <property type="protein sequence ID" value="QEN04128.1"/>
    <property type="molecule type" value="Genomic_DNA"/>
</dbReference>
<dbReference type="RefSeq" id="WP_149567385.1">
    <property type="nucleotide sequence ID" value="NZ_CP035807.1"/>
</dbReference>
<dbReference type="SUPFAM" id="SSF46785">
    <property type="entry name" value="Winged helix' DNA-binding domain"/>
    <property type="match status" value="1"/>
</dbReference>